<dbReference type="SUPFAM" id="SSF55961">
    <property type="entry name" value="Bet v1-like"/>
    <property type="match status" value="1"/>
</dbReference>
<comment type="caution">
    <text evidence="3">The sequence shown here is derived from an EMBL/GenBank/DDBJ whole genome shotgun (WGS) entry which is preliminary data.</text>
</comment>
<dbReference type="Proteomes" id="UP000054844">
    <property type="component" value="Unassembled WGS sequence"/>
</dbReference>
<dbReference type="STRING" id="207340.APZ41_010710"/>
<evidence type="ECO:0000313" key="3">
    <source>
        <dbReference type="EMBL" id="ONH83224.1"/>
    </source>
</evidence>
<dbReference type="OrthoDB" id="9805228at2"/>
<feature type="domain" description="Activator of Hsp90 ATPase homologue 1/2-like C-terminal" evidence="2">
    <location>
        <begin position="10"/>
        <end position="128"/>
    </location>
</feature>
<dbReference type="Gene3D" id="3.30.530.20">
    <property type="match status" value="1"/>
</dbReference>
<dbReference type="Pfam" id="PF08327">
    <property type="entry name" value="AHSA1"/>
    <property type="match status" value="1"/>
</dbReference>
<evidence type="ECO:0000259" key="2">
    <source>
        <dbReference type="Pfam" id="PF08327"/>
    </source>
</evidence>
<dbReference type="EMBL" id="LLWF02000029">
    <property type="protein sequence ID" value="ONH83224.1"/>
    <property type="molecule type" value="Genomic_DNA"/>
</dbReference>
<proteinExistence type="inferred from homology"/>
<reference evidence="3" key="1">
    <citation type="submission" date="2016-12" db="EMBL/GenBank/DDBJ databases">
        <title>Draft genome sequence of Roseomonas mucosa strain AU37, isolated from a peripheral intravenous catheter.</title>
        <authorList>
            <person name="Choudhury M.A."/>
            <person name="Sidjabat H.E."/>
            <person name="Wailan A.M."/>
            <person name="Zhang L."/>
            <person name="Marsh N.M."/>
            <person name="Rickard C.M."/>
            <person name="Davies M."/>
            <person name="Mcmillan D.J."/>
        </authorList>
    </citation>
    <scope>NUCLEOTIDE SEQUENCE [LARGE SCALE GENOMIC DNA]</scope>
    <source>
        <strain evidence="3">AU37</strain>
    </source>
</reference>
<accession>A0A1S8D652</accession>
<dbReference type="InterPro" id="IPR023393">
    <property type="entry name" value="START-like_dom_sf"/>
</dbReference>
<dbReference type="AlphaFoldDB" id="A0A1S8D652"/>
<comment type="similarity">
    <text evidence="1">Belongs to the AHA1 family.</text>
</comment>
<organism evidence="3 4">
    <name type="scientific">Roseomonas mucosa</name>
    <dbReference type="NCBI Taxonomy" id="207340"/>
    <lineage>
        <taxon>Bacteria</taxon>
        <taxon>Pseudomonadati</taxon>
        <taxon>Pseudomonadota</taxon>
        <taxon>Alphaproteobacteria</taxon>
        <taxon>Acetobacterales</taxon>
        <taxon>Roseomonadaceae</taxon>
        <taxon>Roseomonas</taxon>
    </lineage>
</organism>
<gene>
    <name evidence="3" type="ORF">APZ41_010710</name>
</gene>
<protein>
    <recommendedName>
        <fullName evidence="2">Activator of Hsp90 ATPase homologue 1/2-like C-terminal domain-containing protein</fullName>
    </recommendedName>
</protein>
<evidence type="ECO:0000313" key="4">
    <source>
        <dbReference type="Proteomes" id="UP000054844"/>
    </source>
</evidence>
<name>A0A1S8D652_9PROT</name>
<dbReference type="RefSeq" id="WP_058390535.1">
    <property type="nucleotide sequence ID" value="NZ_LLWF02000029.1"/>
</dbReference>
<dbReference type="InterPro" id="IPR013538">
    <property type="entry name" value="ASHA1/2-like_C"/>
</dbReference>
<keyword evidence="4" id="KW-1185">Reference proteome</keyword>
<sequence>MRIRTEVLIDAPLDVVWRAFNDPAEITQWDASDDWRTTWASNDLRVGGLLRLRIEPRHGEAGFDFAATYTWVEPMRRIDWRMEDGRHVRVDFRETGAGVMVNQAFDAEAVPSIEEQYRDWQDVLESFACHAAAIAERAGTGGRGRAPPARTPPRGI</sequence>
<evidence type="ECO:0000256" key="1">
    <source>
        <dbReference type="ARBA" id="ARBA00006817"/>
    </source>
</evidence>